<feature type="region of interest" description="Disordered" evidence="1">
    <location>
        <begin position="153"/>
        <end position="178"/>
    </location>
</feature>
<evidence type="ECO:0000313" key="3">
    <source>
        <dbReference type="Proteomes" id="UP001202961"/>
    </source>
</evidence>
<sequence>MQFRKSTSILNPCRELSLNSYRQENSPPQSRSRGVANQSRLIAAILVALGISLINVGPASAQDSQPSGFQKLNPMNWRMPSFRLPNFLVPNSDQERIVERKEGLVSDIKGTASRSWQRTKETFNPARLNPMNMFAGASDTAETKKEPGFFSSLLSPAPREPEERVATVNDWLDQERPK</sequence>
<gene>
    <name evidence="2" type="ORF">NB063_05340</name>
</gene>
<reference evidence="2 3" key="1">
    <citation type="journal article" date="2022" name="Syst. Appl. Microbiol.">
        <title>Rhodopirellula aestuarii sp. nov., a novel member of the genus Rhodopirellula isolated from brackish sediments collected in the Tagus River estuary, Portugal.</title>
        <authorList>
            <person name="Vitorino I.R."/>
            <person name="Klimek D."/>
            <person name="Calusinska M."/>
            <person name="Lobo-da-Cunha A."/>
            <person name="Vasconcelos V."/>
            <person name="Lage O.M."/>
        </authorList>
    </citation>
    <scope>NUCLEOTIDE SEQUENCE [LARGE SCALE GENOMIC DNA]</scope>
    <source>
        <strain evidence="2 3">ICT_H3.1</strain>
    </source>
</reference>
<proteinExistence type="predicted"/>
<protein>
    <submittedName>
        <fullName evidence="2">Uncharacterized protein</fullName>
    </submittedName>
</protein>
<accession>A0ABT0TZY6</accession>
<evidence type="ECO:0000313" key="2">
    <source>
        <dbReference type="EMBL" id="MCM2370046.1"/>
    </source>
</evidence>
<dbReference type="RefSeq" id="WP_250927718.1">
    <property type="nucleotide sequence ID" value="NZ_JAMQBK010000016.1"/>
</dbReference>
<dbReference type="Proteomes" id="UP001202961">
    <property type="component" value="Unassembled WGS sequence"/>
</dbReference>
<evidence type="ECO:0000256" key="1">
    <source>
        <dbReference type="SAM" id="MobiDB-lite"/>
    </source>
</evidence>
<name>A0ABT0TZY6_9BACT</name>
<keyword evidence="3" id="KW-1185">Reference proteome</keyword>
<dbReference type="EMBL" id="JAMQBK010000016">
    <property type="protein sequence ID" value="MCM2370046.1"/>
    <property type="molecule type" value="Genomic_DNA"/>
</dbReference>
<organism evidence="2 3">
    <name type="scientific">Aporhodopirellula aestuarii</name>
    <dbReference type="NCBI Taxonomy" id="2950107"/>
    <lineage>
        <taxon>Bacteria</taxon>
        <taxon>Pseudomonadati</taxon>
        <taxon>Planctomycetota</taxon>
        <taxon>Planctomycetia</taxon>
        <taxon>Pirellulales</taxon>
        <taxon>Pirellulaceae</taxon>
        <taxon>Aporhodopirellula</taxon>
    </lineage>
</organism>
<comment type="caution">
    <text evidence="2">The sequence shown here is derived from an EMBL/GenBank/DDBJ whole genome shotgun (WGS) entry which is preliminary data.</text>
</comment>